<dbReference type="AlphaFoldDB" id="A0A4Z1E4M6"/>
<evidence type="ECO:0000256" key="2">
    <source>
        <dbReference type="SAM" id="Phobius"/>
    </source>
</evidence>
<evidence type="ECO:0000313" key="4">
    <source>
        <dbReference type="Proteomes" id="UP000297318"/>
    </source>
</evidence>
<keyword evidence="2" id="KW-1133">Transmembrane helix</keyword>
<reference evidence="3 4" key="1">
    <citation type="submission" date="2018-11" db="EMBL/GenBank/DDBJ databases">
        <title>Complete genome sequencing of the Actinobacteria Serinibacter sp. K3-2.</title>
        <authorList>
            <person name="Rakitin A.L."/>
            <person name="Beletsky A.V."/>
            <person name="Mardanov A.V."/>
            <person name="Ravin N.V."/>
            <person name="Gromova A.S."/>
            <person name="Filippova S.N."/>
            <person name="Gal'Chenko V.F."/>
        </authorList>
    </citation>
    <scope>NUCLEOTIDE SEQUENCE [LARGE SCALE GENOMIC DNA]</scope>
    <source>
        <strain evidence="3 4">K3-2</strain>
    </source>
</reference>
<comment type="caution">
    <text evidence="3">The sequence shown here is derived from an EMBL/GenBank/DDBJ whole genome shotgun (WGS) entry which is preliminary data.</text>
</comment>
<keyword evidence="2" id="KW-0472">Membrane</keyword>
<accession>A0A4Z1E4M6</accession>
<organism evidence="3 4">
    <name type="scientific">Serinibacter arcticus</name>
    <dbReference type="NCBI Taxonomy" id="1655435"/>
    <lineage>
        <taxon>Bacteria</taxon>
        <taxon>Bacillati</taxon>
        <taxon>Actinomycetota</taxon>
        <taxon>Actinomycetes</taxon>
        <taxon>Micrococcales</taxon>
        <taxon>Beutenbergiaceae</taxon>
        <taxon>Serinibacter</taxon>
    </lineage>
</organism>
<evidence type="ECO:0000256" key="1">
    <source>
        <dbReference type="SAM" id="MobiDB-lite"/>
    </source>
</evidence>
<dbReference type="Proteomes" id="UP000297318">
    <property type="component" value="Unassembled WGS sequence"/>
</dbReference>
<protein>
    <submittedName>
        <fullName evidence="3">Uncharacterized protein</fullName>
    </submittedName>
</protein>
<name>A0A4Z1E4M6_9MICO</name>
<dbReference type="RefSeq" id="WP_158292537.1">
    <property type="nucleotide sequence ID" value="NZ_RHPJ01000001.1"/>
</dbReference>
<dbReference type="EMBL" id="RHPJ01000001">
    <property type="protein sequence ID" value="TGO06149.1"/>
    <property type="molecule type" value="Genomic_DNA"/>
</dbReference>
<feature type="region of interest" description="Disordered" evidence="1">
    <location>
        <begin position="1"/>
        <end position="34"/>
    </location>
</feature>
<feature type="transmembrane region" description="Helical" evidence="2">
    <location>
        <begin position="40"/>
        <end position="60"/>
    </location>
</feature>
<keyword evidence="2" id="KW-0812">Transmembrane</keyword>
<keyword evidence="4" id="KW-1185">Reference proteome</keyword>
<sequence length="200" mass="21360">MRIPVRPPAGGSVTDAAAASRRPPRDASEHARGRRRLPRLAGEVALVAVVIVVGVAVARFAPSDTALVVGLTVGVVLLLRVLPDADSPRLPRLPADERSGRRADVYRLSWGVGSRDGVVGHQVLTRVELLVEERLAGSALPGDDGPRDDPHPSHHPHLQVLREVAAGPLRTGHLTPSELRRTLTALEGLDELDRRTKGSP</sequence>
<gene>
    <name evidence="3" type="ORF">SERN_0341</name>
</gene>
<feature type="transmembrane region" description="Helical" evidence="2">
    <location>
        <begin position="66"/>
        <end position="82"/>
    </location>
</feature>
<evidence type="ECO:0000313" key="3">
    <source>
        <dbReference type="EMBL" id="TGO06149.1"/>
    </source>
</evidence>
<proteinExistence type="predicted"/>
<dbReference type="OrthoDB" id="10018010at2"/>